<keyword evidence="2" id="KW-1185">Reference proteome</keyword>
<gene>
    <name evidence="1" type="ORF">KC19_5G076100</name>
</gene>
<organism evidence="1 2">
    <name type="scientific">Ceratodon purpureus</name>
    <name type="common">Fire moss</name>
    <name type="synonym">Dicranum purpureum</name>
    <dbReference type="NCBI Taxonomy" id="3225"/>
    <lineage>
        <taxon>Eukaryota</taxon>
        <taxon>Viridiplantae</taxon>
        <taxon>Streptophyta</taxon>
        <taxon>Embryophyta</taxon>
        <taxon>Bryophyta</taxon>
        <taxon>Bryophytina</taxon>
        <taxon>Bryopsida</taxon>
        <taxon>Dicranidae</taxon>
        <taxon>Pseudoditrichales</taxon>
        <taxon>Ditrichaceae</taxon>
        <taxon>Ceratodon</taxon>
    </lineage>
</organism>
<accession>A0A8T0HZR9</accession>
<dbReference type="AlphaFoldDB" id="A0A8T0HZR9"/>
<dbReference type="EMBL" id="CM026425">
    <property type="protein sequence ID" value="KAG0576386.1"/>
    <property type="molecule type" value="Genomic_DNA"/>
</dbReference>
<reference evidence="1" key="1">
    <citation type="submission" date="2020-06" db="EMBL/GenBank/DDBJ databases">
        <title>WGS assembly of Ceratodon purpureus strain R40.</title>
        <authorList>
            <person name="Carey S.B."/>
            <person name="Jenkins J."/>
            <person name="Shu S."/>
            <person name="Lovell J.T."/>
            <person name="Sreedasyam A."/>
            <person name="Maumus F."/>
            <person name="Tiley G.P."/>
            <person name="Fernandez-Pozo N."/>
            <person name="Barry K."/>
            <person name="Chen C."/>
            <person name="Wang M."/>
            <person name="Lipzen A."/>
            <person name="Daum C."/>
            <person name="Saski C.A."/>
            <person name="Payton A.C."/>
            <person name="Mcbreen J.C."/>
            <person name="Conrad R.E."/>
            <person name="Kollar L.M."/>
            <person name="Olsson S."/>
            <person name="Huttunen S."/>
            <person name="Landis J.B."/>
            <person name="Wickett N.J."/>
            <person name="Johnson M.G."/>
            <person name="Rensing S.A."/>
            <person name="Grimwood J."/>
            <person name="Schmutz J."/>
            <person name="Mcdaniel S.F."/>
        </authorList>
    </citation>
    <scope>NUCLEOTIDE SEQUENCE</scope>
    <source>
        <strain evidence="1">R40</strain>
    </source>
</reference>
<dbReference type="Proteomes" id="UP000822688">
    <property type="component" value="Chromosome 5"/>
</dbReference>
<evidence type="ECO:0000313" key="2">
    <source>
        <dbReference type="Proteomes" id="UP000822688"/>
    </source>
</evidence>
<name>A0A8T0HZR9_CERPU</name>
<comment type="caution">
    <text evidence="1">The sequence shown here is derived from an EMBL/GenBank/DDBJ whole genome shotgun (WGS) entry which is preliminary data.</text>
</comment>
<protein>
    <submittedName>
        <fullName evidence="1">Uncharacterized protein</fullName>
    </submittedName>
</protein>
<sequence length="140" mass="16823">MFPFLPSRLHEGWFYGETSTTVYFPISPKNRNCLLPPFPHLESKQQPLTRASLESTFTTKQETLILNDLTKSLARNPKRPQRWEAQVSTFHFRYHAQHPHPRDYHQLTTRQKRLFRIYKPQFPDHPWLPAPLQKTRFLEN</sequence>
<proteinExistence type="predicted"/>
<evidence type="ECO:0000313" key="1">
    <source>
        <dbReference type="EMBL" id="KAG0576386.1"/>
    </source>
</evidence>